<evidence type="ECO:0000256" key="1">
    <source>
        <dbReference type="SAM" id="MobiDB-lite"/>
    </source>
</evidence>
<dbReference type="OrthoDB" id="10590894at2759"/>
<organism evidence="2 3">
    <name type="scientific">Jimgerdemannia flammicorona</name>
    <dbReference type="NCBI Taxonomy" id="994334"/>
    <lineage>
        <taxon>Eukaryota</taxon>
        <taxon>Fungi</taxon>
        <taxon>Fungi incertae sedis</taxon>
        <taxon>Mucoromycota</taxon>
        <taxon>Mucoromycotina</taxon>
        <taxon>Endogonomycetes</taxon>
        <taxon>Endogonales</taxon>
        <taxon>Endogonaceae</taxon>
        <taxon>Jimgerdemannia</taxon>
    </lineage>
</organism>
<feature type="compositionally biased region" description="Pro residues" evidence="1">
    <location>
        <begin position="25"/>
        <end position="35"/>
    </location>
</feature>
<dbReference type="Proteomes" id="UP000268093">
    <property type="component" value="Unassembled WGS sequence"/>
</dbReference>
<evidence type="ECO:0000313" key="2">
    <source>
        <dbReference type="EMBL" id="RUP46791.1"/>
    </source>
</evidence>
<gene>
    <name evidence="2" type="ORF">BC936DRAFT_146522</name>
</gene>
<feature type="compositionally biased region" description="Basic and acidic residues" evidence="1">
    <location>
        <begin position="85"/>
        <end position="102"/>
    </location>
</feature>
<feature type="compositionally biased region" description="Polar residues" evidence="1">
    <location>
        <begin position="106"/>
        <end position="115"/>
    </location>
</feature>
<feature type="region of interest" description="Disordered" evidence="1">
    <location>
        <begin position="1"/>
        <end position="52"/>
    </location>
</feature>
<accession>A0A433D845</accession>
<comment type="caution">
    <text evidence="2">The sequence shown here is derived from an EMBL/GenBank/DDBJ whole genome shotgun (WGS) entry which is preliminary data.</text>
</comment>
<proteinExistence type="predicted"/>
<reference evidence="2 3" key="1">
    <citation type="journal article" date="2018" name="New Phytol.">
        <title>Phylogenomics of Endogonaceae and evolution of mycorrhizas within Mucoromycota.</title>
        <authorList>
            <person name="Chang Y."/>
            <person name="Desiro A."/>
            <person name="Na H."/>
            <person name="Sandor L."/>
            <person name="Lipzen A."/>
            <person name="Clum A."/>
            <person name="Barry K."/>
            <person name="Grigoriev I.V."/>
            <person name="Martin F.M."/>
            <person name="Stajich J.E."/>
            <person name="Smith M.E."/>
            <person name="Bonito G."/>
            <person name="Spatafora J.W."/>
        </authorList>
    </citation>
    <scope>NUCLEOTIDE SEQUENCE [LARGE SCALE GENOMIC DNA]</scope>
    <source>
        <strain evidence="2 3">GMNB39</strain>
    </source>
</reference>
<dbReference type="EMBL" id="RBNI01005360">
    <property type="protein sequence ID" value="RUP46791.1"/>
    <property type="molecule type" value="Genomic_DNA"/>
</dbReference>
<evidence type="ECO:0000313" key="3">
    <source>
        <dbReference type="Proteomes" id="UP000268093"/>
    </source>
</evidence>
<feature type="compositionally biased region" description="Low complexity" evidence="1">
    <location>
        <begin position="36"/>
        <end position="52"/>
    </location>
</feature>
<keyword evidence="3" id="KW-1185">Reference proteome</keyword>
<sequence length="446" mass="49827">MRSLLYPCPDHLHGTNAHLPSQPQSSPPSPTPTSPSLPTNPDTTLAPPLPDPLAADQLYRQLHSTLEHERQLKKDAQTSLKKLRRDLNRSESQLRSETESLRRSFTRSPASATDQARNEARGHQLEDQISRLNVDTLSLADRAHSAHDAQVSLARRLDDLAKTHTALRLQHKRSERVSSRSGTVVRSAMMVTEARMAELDGQYAEVTATVQRVERMEGPNVAGRMADTERAVGVERARTARLERRRDEARVRSEETEVGREEEDRIRGEVDRLEARCAASRGTWEEEARFGEALKRELENFKREAVEGYFESPASGRRHRVPPISSTVVMWGGMSVWSYCATDEKREIEIRGSSRPRILLDVRREGGQDGVEDLVELYARGCEEGGFALGNSGSMATENRYQVANLHTGVDVALPVQLGVDERAVDEDFELARDGAGRALRLCTGK</sequence>
<protein>
    <submittedName>
        <fullName evidence="2">Uncharacterized protein</fullName>
    </submittedName>
</protein>
<feature type="region of interest" description="Disordered" evidence="1">
    <location>
        <begin position="85"/>
        <end position="123"/>
    </location>
</feature>
<dbReference type="AlphaFoldDB" id="A0A433D845"/>
<name>A0A433D845_9FUNG</name>